<evidence type="ECO:0000313" key="2">
    <source>
        <dbReference type="Proteomes" id="UP000467700"/>
    </source>
</evidence>
<evidence type="ECO:0000313" key="1">
    <source>
        <dbReference type="EMBL" id="CAA7261643.1"/>
    </source>
</evidence>
<comment type="caution">
    <text evidence="1">The sequence shown here is derived from an EMBL/GenBank/DDBJ whole genome shotgun (WGS) entry which is preliminary data.</text>
</comment>
<name>A0A8S0WGL8_CYCAE</name>
<dbReference type="Gene3D" id="3.30.230.30">
    <property type="entry name" value="Impact, N-terminal domain"/>
    <property type="match status" value="1"/>
</dbReference>
<gene>
    <name evidence="1" type="ORF">AAE3_LOCUS4085</name>
</gene>
<proteinExistence type="predicted"/>
<organism evidence="1 2">
    <name type="scientific">Cyclocybe aegerita</name>
    <name type="common">Black poplar mushroom</name>
    <name type="synonym">Agrocybe aegerita</name>
    <dbReference type="NCBI Taxonomy" id="1973307"/>
    <lineage>
        <taxon>Eukaryota</taxon>
        <taxon>Fungi</taxon>
        <taxon>Dikarya</taxon>
        <taxon>Basidiomycota</taxon>
        <taxon>Agaricomycotina</taxon>
        <taxon>Agaricomycetes</taxon>
        <taxon>Agaricomycetidae</taxon>
        <taxon>Agaricales</taxon>
        <taxon>Agaricineae</taxon>
        <taxon>Bolbitiaceae</taxon>
        <taxon>Cyclocybe</taxon>
    </lineage>
</organism>
<dbReference type="EMBL" id="CACVBS010000034">
    <property type="protein sequence ID" value="CAA7261643.1"/>
    <property type="molecule type" value="Genomic_DNA"/>
</dbReference>
<sequence>MRRRRRYASARGSAPEKEHMVSIPQWEYPVYASERVKDRKSVFLAHASTLPSASALPPFIEQLSALPALKRATHYYLGNRMEVKKEAENAFRACWRFCNAKTSSL</sequence>
<dbReference type="AlphaFoldDB" id="A0A8S0WGL8"/>
<dbReference type="OrthoDB" id="69641at2759"/>
<protein>
    <submittedName>
        <fullName evidence="1">Uncharacterized protein</fullName>
    </submittedName>
</protein>
<reference evidence="1 2" key="1">
    <citation type="submission" date="2020-01" db="EMBL/GenBank/DDBJ databases">
        <authorList>
            <person name="Gupta K D."/>
        </authorList>
    </citation>
    <scope>NUCLEOTIDE SEQUENCE [LARGE SCALE GENOMIC DNA]</scope>
</reference>
<keyword evidence="2" id="KW-1185">Reference proteome</keyword>
<dbReference type="Proteomes" id="UP000467700">
    <property type="component" value="Unassembled WGS sequence"/>
</dbReference>
<accession>A0A8S0WGL8</accession>
<dbReference type="InterPro" id="IPR036956">
    <property type="entry name" value="Impact_N_sf"/>
</dbReference>